<dbReference type="InterPro" id="IPR004000">
    <property type="entry name" value="Actin"/>
</dbReference>
<evidence type="ECO:0000313" key="12">
    <source>
        <dbReference type="Proteomes" id="UP000604046"/>
    </source>
</evidence>
<sequence length="799" mass="88110">MADTKGYQPVSDKTEGKGCNPVIGIVIGLVVACGAFGGGYFLGSSGKSTEVVHDGTSHLVIPPEPAADQRKQALSHMSKEAVEAMDFRGKALKAEMKHLRKVHTDNQVSVNPHEGKRSVGAIKALLKENNYDAKAVCDAVGLAGSCEDELAKEFKKKDIDHAAVAKMILRGYFTPTRSLEDASAETAETLRRRLTELPQAEPHHICITGGRAEHVAKNWLSSTMQEYLMPSAIAPEGRCPVWEEKIGHSLLTVSSDMPDRCAARFKVHLASCDVLVHAHHEEDCHDLYKLRLIADQSHASFIVLHSGKMLDCYARRHAMAKNAGLMPLSDEEMQPHHTIGLQEPEAQLSFRRALVRSLRRQALEARLRYRHSQDDGTISGLRSRLVGANGAKGDLMIELLKHTQGFAADPTALKLLGRRLGGYGYGDEVQALVLDNGSGMMKAGFAGDDAPRAVFPSIVGRPKHQGVMVGMGQKDAYIGDEAQAKRGILTIRYPIEHGIVTNWEDLEKVWHHTFYNELRVSPEEHPVLLTEAPLNPKANRERMTQIMFETFNTPAMYVSIQGVLALYSSGRTTGVVLSSGDGVSHSVPIYEGYALPHAIQRLDMAGRDLTDRMVRILSERGYSFTTTAEREIVRDIKEKLGYVAKDYNQELKDAETSSSIEKNYELPDGQVITVGAERFRCPEAMFDPSFIGLEQAGVHDLVFQSIMKCDVDIRRDLYGNVVLEGGNTMFDGIGERLTKELTTLAPASITVKVVAPPERKYGVWIGGSILASLSTFQQMWIAKEEYDESGPSIVHRKCF</sequence>
<dbReference type="SUPFAM" id="SSF53067">
    <property type="entry name" value="Actin-like ATPase domain"/>
    <property type="match status" value="2"/>
</dbReference>
<dbReference type="Pfam" id="PF00022">
    <property type="entry name" value="Actin"/>
    <property type="match status" value="1"/>
</dbReference>
<evidence type="ECO:0000313" key="11">
    <source>
        <dbReference type="EMBL" id="CAE7619015.1"/>
    </source>
</evidence>
<dbReference type="CDD" id="cd10224">
    <property type="entry name" value="ASKHA_NBD_actin"/>
    <property type="match status" value="1"/>
</dbReference>
<accession>A0A812VGM7</accession>
<dbReference type="Proteomes" id="UP000604046">
    <property type="component" value="Unassembled WGS sequence"/>
</dbReference>
<evidence type="ECO:0000256" key="2">
    <source>
        <dbReference type="ARBA" id="ARBA00006752"/>
    </source>
</evidence>
<evidence type="ECO:0000256" key="5">
    <source>
        <dbReference type="ARBA" id="ARBA00022801"/>
    </source>
</evidence>
<gene>
    <name evidence="11" type="primary">act22</name>
    <name evidence="11" type="ORF">SNAT2548_LOCUS35182</name>
</gene>
<dbReference type="PROSITE" id="PS00406">
    <property type="entry name" value="ACTINS_1"/>
    <property type="match status" value="1"/>
</dbReference>
<dbReference type="SMART" id="SM00268">
    <property type="entry name" value="ACTIN"/>
    <property type="match status" value="1"/>
</dbReference>
<dbReference type="FunFam" id="3.30.420.40:FF:000218">
    <property type="entry name" value="actin, alpha sarcomeric/skeletal-like"/>
    <property type="match status" value="1"/>
</dbReference>
<keyword evidence="10" id="KW-0812">Transmembrane</keyword>
<name>A0A812VGM7_9DINO</name>
<dbReference type="FunFam" id="3.30.420.40:FF:000058">
    <property type="entry name" value="Putative actin-related protein 5"/>
    <property type="match status" value="1"/>
</dbReference>
<dbReference type="InterPro" id="IPR043129">
    <property type="entry name" value="ATPase_NBD"/>
</dbReference>
<dbReference type="PROSITE" id="PS01132">
    <property type="entry name" value="ACTINS_ACT_LIKE"/>
    <property type="match status" value="1"/>
</dbReference>
<protein>
    <submittedName>
        <fullName evidence="11">Act22 protein</fullName>
    </submittedName>
</protein>
<evidence type="ECO:0000256" key="7">
    <source>
        <dbReference type="ARBA" id="ARBA00023212"/>
    </source>
</evidence>
<reference evidence="11" key="1">
    <citation type="submission" date="2021-02" db="EMBL/GenBank/DDBJ databases">
        <authorList>
            <person name="Dougan E. K."/>
            <person name="Rhodes N."/>
            <person name="Thang M."/>
            <person name="Chan C."/>
        </authorList>
    </citation>
    <scope>NUCLEOTIDE SEQUENCE</scope>
</reference>
<evidence type="ECO:0000256" key="3">
    <source>
        <dbReference type="ARBA" id="ARBA00022490"/>
    </source>
</evidence>
<keyword evidence="5" id="KW-0378">Hydrolase</keyword>
<dbReference type="FunFam" id="2.30.36.70:FF:000001">
    <property type="entry name" value="Actin, alpha skeletal muscle"/>
    <property type="match status" value="1"/>
</dbReference>
<keyword evidence="12" id="KW-1185">Reference proteome</keyword>
<dbReference type="Gene3D" id="3.90.640.10">
    <property type="entry name" value="Actin, Chain A, domain 4"/>
    <property type="match status" value="1"/>
</dbReference>
<keyword evidence="10" id="KW-1133">Transmembrane helix</keyword>
<comment type="subcellular location">
    <subcellularLocation>
        <location evidence="1">Cytoplasm</location>
        <location evidence="1">Cytoskeleton</location>
    </subcellularLocation>
</comment>
<evidence type="ECO:0000256" key="1">
    <source>
        <dbReference type="ARBA" id="ARBA00004245"/>
    </source>
</evidence>
<keyword evidence="6" id="KW-0067">ATP-binding</keyword>
<dbReference type="Gene3D" id="3.30.420.40">
    <property type="match status" value="2"/>
</dbReference>
<keyword evidence="10" id="KW-0472">Membrane</keyword>
<organism evidence="11 12">
    <name type="scientific">Symbiodinium natans</name>
    <dbReference type="NCBI Taxonomy" id="878477"/>
    <lineage>
        <taxon>Eukaryota</taxon>
        <taxon>Sar</taxon>
        <taxon>Alveolata</taxon>
        <taxon>Dinophyceae</taxon>
        <taxon>Suessiales</taxon>
        <taxon>Symbiodiniaceae</taxon>
        <taxon>Symbiodinium</taxon>
    </lineage>
</organism>
<dbReference type="GO" id="GO:0005856">
    <property type="term" value="C:cytoskeleton"/>
    <property type="evidence" value="ECO:0007669"/>
    <property type="project" value="UniProtKB-SubCell"/>
</dbReference>
<dbReference type="PROSITE" id="PS00432">
    <property type="entry name" value="ACTINS_2"/>
    <property type="match status" value="1"/>
</dbReference>
<dbReference type="FunFam" id="3.90.640.10:FF:000001">
    <property type="entry name" value="Actin, muscle"/>
    <property type="match status" value="1"/>
</dbReference>
<dbReference type="PRINTS" id="PR00190">
    <property type="entry name" value="ACTIN"/>
</dbReference>
<evidence type="ECO:0000256" key="9">
    <source>
        <dbReference type="RuleBase" id="RU000487"/>
    </source>
</evidence>
<dbReference type="GO" id="GO:0016787">
    <property type="term" value="F:hydrolase activity"/>
    <property type="evidence" value="ECO:0007669"/>
    <property type="project" value="UniProtKB-KW"/>
</dbReference>
<proteinExistence type="inferred from homology"/>
<evidence type="ECO:0000256" key="4">
    <source>
        <dbReference type="ARBA" id="ARBA00022741"/>
    </source>
</evidence>
<keyword evidence="7" id="KW-0206">Cytoskeleton</keyword>
<dbReference type="PROSITE" id="PS51257">
    <property type="entry name" value="PROKAR_LIPOPROTEIN"/>
    <property type="match status" value="1"/>
</dbReference>
<dbReference type="AlphaFoldDB" id="A0A812VGM7"/>
<comment type="catalytic activity">
    <reaction evidence="8">
        <text>ATP + H2O = ADP + phosphate + H(+)</text>
        <dbReference type="Rhea" id="RHEA:13065"/>
        <dbReference type="ChEBI" id="CHEBI:15377"/>
        <dbReference type="ChEBI" id="CHEBI:15378"/>
        <dbReference type="ChEBI" id="CHEBI:30616"/>
        <dbReference type="ChEBI" id="CHEBI:43474"/>
        <dbReference type="ChEBI" id="CHEBI:456216"/>
    </reaction>
</comment>
<evidence type="ECO:0000256" key="6">
    <source>
        <dbReference type="ARBA" id="ARBA00022840"/>
    </source>
</evidence>
<comment type="caution">
    <text evidence="11">The sequence shown here is derived from an EMBL/GenBank/DDBJ whole genome shotgun (WGS) entry which is preliminary data.</text>
</comment>
<keyword evidence="4" id="KW-0547">Nucleotide-binding</keyword>
<dbReference type="InterPro" id="IPR004001">
    <property type="entry name" value="Actin_CS"/>
</dbReference>
<dbReference type="GO" id="GO:0005524">
    <property type="term" value="F:ATP binding"/>
    <property type="evidence" value="ECO:0007669"/>
    <property type="project" value="UniProtKB-KW"/>
</dbReference>
<dbReference type="InterPro" id="IPR020902">
    <property type="entry name" value="Actin/actin-like_CS"/>
</dbReference>
<keyword evidence="3" id="KW-0963">Cytoplasm</keyword>
<dbReference type="EMBL" id="CAJNDS010002850">
    <property type="protein sequence ID" value="CAE7619015.1"/>
    <property type="molecule type" value="Genomic_DNA"/>
</dbReference>
<comment type="similarity">
    <text evidence="2 9">Belongs to the actin family.</text>
</comment>
<dbReference type="FunFam" id="3.30.420.40:FF:000291">
    <property type="entry name" value="Actin, alpha skeletal muscle"/>
    <property type="match status" value="1"/>
</dbReference>
<feature type="transmembrane region" description="Helical" evidence="10">
    <location>
        <begin position="21"/>
        <end position="42"/>
    </location>
</feature>
<dbReference type="PANTHER" id="PTHR11937">
    <property type="entry name" value="ACTIN"/>
    <property type="match status" value="1"/>
</dbReference>
<evidence type="ECO:0000256" key="10">
    <source>
        <dbReference type="SAM" id="Phobius"/>
    </source>
</evidence>
<evidence type="ECO:0000256" key="8">
    <source>
        <dbReference type="ARBA" id="ARBA00049360"/>
    </source>
</evidence>